<keyword evidence="2" id="KW-0472">Membrane</keyword>
<dbReference type="STRING" id="867900.Celly_0699"/>
<dbReference type="SUPFAM" id="SSF56935">
    <property type="entry name" value="Porins"/>
    <property type="match status" value="1"/>
</dbReference>
<keyword evidence="3" id="KW-0998">Cell outer membrane</keyword>
<dbReference type="HOGENOM" id="CLU_012729_0_1_10"/>
<feature type="signal peptide" evidence="4">
    <location>
        <begin position="1"/>
        <end position="20"/>
    </location>
</feature>
<evidence type="ECO:0000256" key="3">
    <source>
        <dbReference type="ARBA" id="ARBA00023237"/>
    </source>
</evidence>
<evidence type="ECO:0000256" key="2">
    <source>
        <dbReference type="ARBA" id="ARBA00023136"/>
    </source>
</evidence>
<evidence type="ECO:0000259" key="5">
    <source>
        <dbReference type="Pfam" id="PF14905"/>
    </source>
</evidence>
<feature type="domain" description="Outer membrane protein beta-barrel" evidence="5">
    <location>
        <begin position="436"/>
        <end position="893"/>
    </location>
</feature>
<name>F0RBR7_CELLC</name>
<evidence type="ECO:0000256" key="1">
    <source>
        <dbReference type="ARBA" id="ARBA00004442"/>
    </source>
</evidence>
<dbReference type="InterPro" id="IPR008969">
    <property type="entry name" value="CarboxyPept-like_regulatory"/>
</dbReference>
<protein>
    <recommendedName>
        <fullName evidence="5">Outer membrane protein beta-barrel domain-containing protein</fullName>
    </recommendedName>
</protein>
<dbReference type="eggNOG" id="COG1629">
    <property type="taxonomic scope" value="Bacteria"/>
</dbReference>
<dbReference type="InterPro" id="IPR041700">
    <property type="entry name" value="OMP_b-brl_3"/>
</dbReference>
<organism evidence="6 7">
    <name type="scientific">Cellulophaga lytica (strain ATCC 23178 / DSM 7489 / JCM 8516 / NBRC 14961 / NCIMB 1423 / VKM B-1433 / Cy l20)</name>
    <dbReference type="NCBI Taxonomy" id="867900"/>
    <lineage>
        <taxon>Bacteria</taxon>
        <taxon>Pseudomonadati</taxon>
        <taxon>Bacteroidota</taxon>
        <taxon>Flavobacteriia</taxon>
        <taxon>Flavobacteriales</taxon>
        <taxon>Flavobacteriaceae</taxon>
        <taxon>Cellulophaga</taxon>
    </lineage>
</organism>
<dbReference type="Pfam" id="PF13715">
    <property type="entry name" value="CarbopepD_reg_2"/>
    <property type="match status" value="1"/>
</dbReference>
<evidence type="ECO:0000313" key="7">
    <source>
        <dbReference type="Proteomes" id="UP000007487"/>
    </source>
</evidence>
<dbReference type="InterPro" id="IPR036942">
    <property type="entry name" value="Beta-barrel_TonB_sf"/>
</dbReference>
<dbReference type="Proteomes" id="UP000007487">
    <property type="component" value="Chromosome"/>
</dbReference>
<comment type="subcellular location">
    <subcellularLocation>
        <location evidence="1">Cell outer membrane</location>
    </subcellularLocation>
</comment>
<dbReference type="EMBL" id="CP002534">
    <property type="protein sequence ID" value="ADY28533.1"/>
    <property type="molecule type" value="Genomic_DNA"/>
</dbReference>
<accession>F0RBR7</accession>
<evidence type="ECO:0000313" key="6">
    <source>
        <dbReference type="EMBL" id="ADY28533.1"/>
    </source>
</evidence>
<feature type="chain" id="PRO_5003259201" description="Outer membrane protein beta-barrel domain-containing protein" evidence="4">
    <location>
        <begin position="21"/>
        <end position="917"/>
    </location>
</feature>
<dbReference type="AlphaFoldDB" id="F0RBR7"/>
<dbReference type="GO" id="GO:0009279">
    <property type="term" value="C:cell outer membrane"/>
    <property type="evidence" value="ECO:0007669"/>
    <property type="project" value="UniProtKB-SubCell"/>
</dbReference>
<reference evidence="6 7" key="1">
    <citation type="journal article" date="2011" name="Stand. Genomic Sci.">
        <title>Complete genome sequence of Cellulophaga lytica type strain (LIM- 21).</title>
        <authorList>
            <person name="Pati A."/>
            <person name="Abt B."/>
            <person name="Teshima H."/>
            <person name="Nolan M."/>
            <person name="Lapidus A."/>
            <person name="Lucas S."/>
            <person name="Hammon N."/>
            <person name="Deshpande S."/>
            <person name="Cheng J.F."/>
            <person name="Tapia R."/>
            <person name="Han C."/>
            <person name="Goodwin L."/>
            <person name="Pitluck S."/>
            <person name="Liolios K."/>
            <person name="Pagani I."/>
            <person name="Mavromatis K."/>
            <person name="Ovchinikova G."/>
            <person name="Chen A."/>
            <person name="Palaniappan K."/>
            <person name="Land M."/>
            <person name="Hauser L."/>
            <person name="Jeffries C.D."/>
            <person name="Detter J.C."/>
            <person name="Brambilla E.M."/>
            <person name="Kannan K.P."/>
            <person name="Rohde M."/>
            <person name="Spring S."/>
            <person name="Goker M."/>
            <person name="Woyke T."/>
            <person name="Bristow J."/>
            <person name="Eisen J.A."/>
            <person name="Markowitz V."/>
            <person name="Hugenholtz P."/>
            <person name="Kyrpides N.C."/>
            <person name="Klenk H.P."/>
            <person name="Ivanova N."/>
        </authorList>
    </citation>
    <scope>NUCLEOTIDE SEQUENCE [LARGE SCALE GENOMIC DNA]</scope>
    <source>
        <strain evidence="7">ATCC 23178 / DSM 7489 / JCM 8516 / NBRC 14961 / NCIMB 1423 / VKM B-1433 / Cy l20</strain>
    </source>
</reference>
<keyword evidence="4" id="KW-0732">Signal</keyword>
<dbReference type="OrthoDB" id="1682379at2"/>
<proteinExistence type="predicted"/>
<dbReference type="RefSeq" id="WP_013620281.1">
    <property type="nucleotide sequence ID" value="NC_015167.1"/>
</dbReference>
<gene>
    <name evidence="6" type="ordered locus">Celly_0699</name>
</gene>
<dbReference type="KEGG" id="cly:Celly_0699"/>
<sequence>MKLFLSLVVMLTTLTSYSQSKQQPFTVTGTIITADNNQPLESATVYLQRVKDSSLVTYTITDQKGAFTLEGKTYDATLNMFISYIGYKTYTNKITVAKNKINLGQINLQPDENLLDEVIVKATAPVTVKKDTLEFNVNSFKTKKDANVEDLLKKLPGVEVDENGKITINGNDVSNIYVNGKPFFGDDPTITTRNLTKDLIEKVQITDTKTKSQAFTGEESESDAKTINLTIKEEKNKGVFGKASAGGGTDERYEAAAMVNLFDNEQRLSLLFGGNNINSAGFSFGDLSNMFSVVGGGGAGSGITTSKNAGLNYTDKLNDKVDISADYFYKESNTENDNSSQRENILPDSRYFTDSRSNSVVDNYEHDANLELEVELDSTLRIDFEPTFTYGKNTSSYTSMEESRNDDNFVTNESASNSFSEGTTNNFRNDLDITKKLGSKGSFIRVSVTNGIREANTENFLNSQTEIYGDNAESISRDQYTDGEQKTTTFNTGLTYRIPLIKEELSLDLKYDYRSDKDEDVKSTFDLDNTSQQFTNFNEALSTDFEYKNYRSTSGLRINYKKDKLRLNFGGSYIYRTLENKDALRPELNLKRNFEALELYSRFTYRFSPKSRIFARYSLDNNTPSLNQLQPFENVSDPLNTVVGNPSLEPTTTHRLNLGFGNHNFQKGLTIWSYASLNFDKNQVVAKTTINDDFVRRTTYANVNGGYSARGNVFASKTKRLDTLRTLKFGVGFFGNVNKSINFNNDVKYSATNTSLNPSIELTFNWKDVMEIIPRYSISFTENKFDLDQFNNQDFKYQTLGIRTATFVPKKLEWRNDVNYTYNPNVGPGFQKSAWFWNTTLAYSILKDNGTISIKAYDLLNQNTNARRIATGNYIQDSQSTVLQRYFMLTFSWKFNSLGSGNMPQQKGRRGSYRHYR</sequence>
<evidence type="ECO:0000256" key="4">
    <source>
        <dbReference type="SAM" id="SignalP"/>
    </source>
</evidence>
<dbReference type="SUPFAM" id="SSF49464">
    <property type="entry name" value="Carboxypeptidase regulatory domain-like"/>
    <property type="match status" value="1"/>
</dbReference>
<dbReference type="Gene3D" id="2.60.40.1120">
    <property type="entry name" value="Carboxypeptidase-like, regulatory domain"/>
    <property type="match status" value="1"/>
</dbReference>
<dbReference type="Gene3D" id="2.40.170.20">
    <property type="entry name" value="TonB-dependent receptor, beta-barrel domain"/>
    <property type="match status" value="1"/>
</dbReference>
<dbReference type="Pfam" id="PF14905">
    <property type="entry name" value="OMP_b-brl_3"/>
    <property type="match status" value="1"/>
</dbReference>
<keyword evidence="7" id="KW-1185">Reference proteome</keyword>